<dbReference type="HOGENOM" id="CLU_3149436_0_0_10"/>
<sequence>MNKVRLALYLGILVHLIGCSSFHSEKIDLLAQVPSDCPIVRFYITLII</sequence>
<organism evidence="1 2">
    <name type="scientific">Bacteroides fragilis CL07T12C05</name>
    <dbReference type="NCBI Taxonomy" id="997883"/>
    <lineage>
        <taxon>Bacteria</taxon>
        <taxon>Pseudomonadati</taxon>
        <taxon>Bacteroidota</taxon>
        <taxon>Bacteroidia</taxon>
        <taxon>Bacteroidales</taxon>
        <taxon>Bacteroidaceae</taxon>
        <taxon>Bacteroides</taxon>
    </lineage>
</organism>
<gene>
    <name evidence="1" type="ORF">HMPREF1056_04211</name>
</gene>
<dbReference type="EMBL" id="AGXN01000025">
    <property type="protein sequence ID" value="EIY89580.1"/>
    <property type="molecule type" value="Genomic_DNA"/>
</dbReference>
<proteinExistence type="predicted"/>
<protein>
    <submittedName>
        <fullName evidence="1">Uncharacterized protein</fullName>
    </submittedName>
</protein>
<evidence type="ECO:0000313" key="2">
    <source>
        <dbReference type="Proteomes" id="UP000003879"/>
    </source>
</evidence>
<dbReference type="PATRIC" id="fig|997883.3.peg.4448"/>
<reference evidence="1 2" key="1">
    <citation type="submission" date="2012-02" db="EMBL/GenBank/DDBJ databases">
        <title>The Genome Sequence of Bacteroides fragilis CL07T12C05.</title>
        <authorList>
            <consortium name="The Broad Institute Genome Sequencing Platform"/>
            <person name="Earl A."/>
            <person name="Ward D."/>
            <person name="Feldgarden M."/>
            <person name="Gevers D."/>
            <person name="Zitomersky N.L."/>
            <person name="Coyne M.J."/>
            <person name="Comstock L.E."/>
            <person name="Young S.K."/>
            <person name="Zeng Q."/>
            <person name="Gargeya S."/>
            <person name="Fitzgerald M."/>
            <person name="Haas B."/>
            <person name="Abouelleil A."/>
            <person name="Alvarado L."/>
            <person name="Arachchi H.M."/>
            <person name="Berlin A."/>
            <person name="Chapman S.B."/>
            <person name="Gearin G."/>
            <person name="Goldberg J."/>
            <person name="Griggs A."/>
            <person name="Gujja S."/>
            <person name="Hansen M."/>
            <person name="Heiman D."/>
            <person name="Howarth C."/>
            <person name="Larimer J."/>
            <person name="Lui A."/>
            <person name="MacDonald P.J.P."/>
            <person name="McCowen C."/>
            <person name="Montmayeur A."/>
            <person name="Murphy C."/>
            <person name="Neiman D."/>
            <person name="Pearson M."/>
            <person name="Priest M."/>
            <person name="Roberts A."/>
            <person name="Saif S."/>
            <person name="Shea T."/>
            <person name="Sisk P."/>
            <person name="Stolte C."/>
            <person name="Sykes S."/>
            <person name="Wortman J."/>
            <person name="Nusbaum C."/>
            <person name="Birren B."/>
        </authorList>
    </citation>
    <scope>NUCLEOTIDE SEQUENCE [LARGE SCALE GENOMIC DNA]</scope>
    <source>
        <strain evidence="1 2">CL07T12C05</strain>
    </source>
</reference>
<name>A0A0E2AJQ1_BACFG</name>
<dbReference type="Proteomes" id="UP000003879">
    <property type="component" value="Unassembled WGS sequence"/>
</dbReference>
<accession>A0A0E2AJQ1</accession>
<comment type="caution">
    <text evidence="1">The sequence shown here is derived from an EMBL/GenBank/DDBJ whole genome shotgun (WGS) entry which is preliminary data.</text>
</comment>
<evidence type="ECO:0000313" key="1">
    <source>
        <dbReference type="EMBL" id="EIY89580.1"/>
    </source>
</evidence>
<dbReference type="AlphaFoldDB" id="A0A0E2AJQ1"/>